<feature type="signal peptide" evidence="2">
    <location>
        <begin position="1"/>
        <end position="21"/>
    </location>
</feature>
<keyword evidence="2" id="KW-0732">Signal</keyword>
<dbReference type="KEGG" id="smaz:LH19_19315"/>
<proteinExistence type="predicted"/>
<evidence type="ECO:0000313" key="3">
    <source>
        <dbReference type="EMBL" id="AMU91275.1"/>
    </source>
</evidence>
<reference evidence="3 4" key="2">
    <citation type="journal article" date="2016" name="Genome Announc.">
        <title>Complete Genome Sequence of Sphingopyxis macrogoltabida Strain 203N (NBRC 111659), a Polyethylene Glycol Degrader.</title>
        <authorList>
            <person name="Ohtsubo Y."/>
            <person name="Nonoyama S."/>
            <person name="Nagata Y."/>
            <person name="Numata M."/>
            <person name="Tsuchikane K."/>
            <person name="Hosoyama A."/>
            <person name="Yamazoe A."/>
            <person name="Tsuda M."/>
            <person name="Fujita N."/>
            <person name="Kawai F."/>
        </authorList>
    </citation>
    <scope>NUCLEOTIDE SEQUENCE [LARGE SCALE GENOMIC DNA]</scope>
    <source>
        <strain evidence="3 4">203N</strain>
    </source>
</reference>
<dbReference type="EMBL" id="CP013344">
    <property type="protein sequence ID" value="AMU91275.1"/>
    <property type="molecule type" value="Genomic_DNA"/>
</dbReference>
<organism evidence="3 4">
    <name type="scientific">Sphingopyxis macrogoltabida</name>
    <name type="common">Sphingomonas macrogoltabidus</name>
    <dbReference type="NCBI Taxonomy" id="33050"/>
    <lineage>
        <taxon>Bacteria</taxon>
        <taxon>Pseudomonadati</taxon>
        <taxon>Pseudomonadota</taxon>
        <taxon>Alphaproteobacteria</taxon>
        <taxon>Sphingomonadales</taxon>
        <taxon>Sphingomonadaceae</taxon>
        <taxon>Sphingopyxis</taxon>
    </lineage>
</organism>
<dbReference type="AlphaFoldDB" id="A0AAC9FGA1"/>
<keyword evidence="4" id="KW-1185">Reference proteome</keyword>
<evidence type="ECO:0000313" key="4">
    <source>
        <dbReference type="Proteomes" id="UP000076088"/>
    </source>
</evidence>
<name>A0AAC9FGA1_SPHMC</name>
<feature type="chain" id="PRO_5042128783" evidence="2">
    <location>
        <begin position="22"/>
        <end position="153"/>
    </location>
</feature>
<dbReference type="RefSeq" id="WP_145923520.1">
    <property type="nucleotide sequence ID" value="NZ_CP009429.1"/>
</dbReference>
<evidence type="ECO:0000256" key="1">
    <source>
        <dbReference type="SAM" id="MobiDB-lite"/>
    </source>
</evidence>
<evidence type="ECO:0000256" key="2">
    <source>
        <dbReference type="SAM" id="SignalP"/>
    </source>
</evidence>
<dbReference type="Proteomes" id="UP000076088">
    <property type="component" value="Chromosome"/>
</dbReference>
<accession>A0AAC9FGA1</accession>
<reference evidence="4" key="1">
    <citation type="submission" date="2015-11" db="EMBL/GenBank/DDBJ databases">
        <title>Complete genome sequence of a polyethylene-glycol degrader Sphingopyxis macrogoltabida 203N (NBRC 111659).</title>
        <authorList>
            <person name="Yoshiyuki O."/>
            <person name="Shouta N."/>
            <person name="Nagata Y."/>
            <person name="Numata M."/>
            <person name="Tsuchikane K."/>
            <person name="Hosoyama A."/>
            <person name="Yamazoe A."/>
            <person name="Tsuda M."/>
            <person name="Fujita N."/>
            <person name="Kawai F."/>
        </authorList>
    </citation>
    <scope>NUCLEOTIDE SEQUENCE [LARGE SCALE GENOMIC DNA]</scope>
    <source>
        <strain evidence="4">203N</strain>
    </source>
</reference>
<gene>
    <name evidence="3" type="ORF">ATM17_19865</name>
</gene>
<feature type="region of interest" description="Disordered" evidence="1">
    <location>
        <begin position="133"/>
        <end position="153"/>
    </location>
</feature>
<protein>
    <submittedName>
        <fullName evidence="3">Uncharacterized protein</fullName>
    </submittedName>
</protein>
<sequence>MKFLSCTLFASAALMAAQAQAQDADPDEGLGYVAEYGATIGEPDRIDSDGAALTDPAAILAQDRFNVDVRGILQPGDSPDEYFADEAQREEIAGADIRFQDDRAAAELADGTPSLFVTVMRRPDDGRLVIFLATSDGEPADDPDSVDDSTPTA</sequence>
<feature type="compositionally biased region" description="Acidic residues" evidence="1">
    <location>
        <begin position="138"/>
        <end position="147"/>
    </location>
</feature>